<organism evidence="2 3">
    <name type="scientific">Rhodoferax fermentans</name>
    <dbReference type="NCBI Taxonomy" id="28066"/>
    <lineage>
        <taxon>Bacteria</taxon>
        <taxon>Pseudomonadati</taxon>
        <taxon>Pseudomonadota</taxon>
        <taxon>Betaproteobacteria</taxon>
        <taxon>Burkholderiales</taxon>
        <taxon>Comamonadaceae</taxon>
        <taxon>Rhodoferax</taxon>
    </lineage>
</organism>
<dbReference type="InterPro" id="IPR003497">
    <property type="entry name" value="BRO_N_domain"/>
</dbReference>
<dbReference type="SMART" id="SM01040">
    <property type="entry name" value="Bro-N"/>
    <property type="match status" value="1"/>
</dbReference>
<dbReference type="PANTHER" id="PTHR36180">
    <property type="entry name" value="DNA-BINDING PROTEIN-RELATED-RELATED"/>
    <property type="match status" value="1"/>
</dbReference>
<dbReference type="Pfam" id="PF02498">
    <property type="entry name" value="Bro-N"/>
    <property type="match status" value="1"/>
</dbReference>
<protein>
    <recommendedName>
        <fullName evidence="1">Bro-N domain-containing protein</fullName>
    </recommendedName>
</protein>
<sequence length="109" mass="12257">MNLRAVTKDNEPWFVAVDICRALDMDTAKGTTRWLAGLDADEKQTLRNSEGGRVAPYMAYVNESGLYSLILKSRKPEAKACKKWVTSVVLPAIRPLHHRPPDDDQPGHR</sequence>
<evidence type="ECO:0000313" key="3">
    <source>
        <dbReference type="Proteomes" id="UP000190750"/>
    </source>
</evidence>
<feature type="domain" description="Bro-N" evidence="1">
    <location>
        <begin position="1"/>
        <end position="97"/>
    </location>
</feature>
<dbReference type="RefSeq" id="WP_078366337.1">
    <property type="nucleotide sequence ID" value="NZ_MTJN01000002.1"/>
</dbReference>
<reference evidence="2 3" key="1">
    <citation type="submission" date="2017-01" db="EMBL/GenBank/DDBJ databases">
        <title>Genome sequencing of Rhodoferax fermentans JCM 7819.</title>
        <authorList>
            <person name="Kim Y.J."/>
            <person name="Farh M.E.-A."/>
            <person name="Yang D.-C."/>
        </authorList>
    </citation>
    <scope>NUCLEOTIDE SEQUENCE [LARGE SCALE GENOMIC DNA]</scope>
    <source>
        <strain evidence="2 3">JCM 7819</strain>
    </source>
</reference>
<accession>A0A1T1AWW7</accession>
<dbReference type="STRING" id="28066.RF819_18700"/>
<dbReference type="Proteomes" id="UP000190750">
    <property type="component" value="Unassembled WGS sequence"/>
</dbReference>
<dbReference type="OrthoDB" id="1042522at2"/>
<evidence type="ECO:0000313" key="2">
    <source>
        <dbReference type="EMBL" id="OOV08455.1"/>
    </source>
</evidence>
<keyword evidence="3" id="KW-1185">Reference proteome</keyword>
<proteinExistence type="predicted"/>
<dbReference type="PROSITE" id="PS51750">
    <property type="entry name" value="BRO_N"/>
    <property type="match status" value="1"/>
</dbReference>
<dbReference type="AlphaFoldDB" id="A0A1T1AWW7"/>
<dbReference type="PANTHER" id="PTHR36180:SF2">
    <property type="entry name" value="BRO FAMILY PROTEIN"/>
    <property type="match status" value="1"/>
</dbReference>
<name>A0A1T1AWW7_RHOFE</name>
<dbReference type="EMBL" id="MTJN01000002">
    <property type="protein sequence ID" value="OOV08455.1"/>
    <property type="molecule type" value="Genomic_DNA"/>
</dbReference>
<evidence type="ECO:0000259" key="1">
    <source>
        <dbReference type="PROSITE" id="PS51750"/>
    </source>
</evidence>
<gene>
    <name evidence="2" type="ORF">RF819_18700</name>
</gene>
<comment type="caution">
    <text evidence="2">The sequence shown here is derived from an EMBL/GenBank/DDBJ whole genome shotgun (WGS) entry which is preliminary data.</text>
</comment>